<reference evidence="2 3" key="1">
    <citation type="submission" date="2014-11" db="EMBL/GenBank/DDBJ databases">
        <title>Draft genome sequence of Pseudomonas fluorescens strains SF4c SF39a.</title>
        <authorList>
            <person name="Underwood G.E."/>
            <person name="Ly L.K."/>
            <person name="Bitzer A.S."/>
            <person name="Godino A."/>
            <person name="Bucci V."/>
            <person name="Fischer S."/>
            <person name="Silby M.W."/>
        </authorList>
    </citation>
    <scope>NUCLEOTIDE SEQUENCE [LARGE SCALE GENOMIC DNA]</scope>
    <source>
        <strain evidence="2 3">SF4c</strain>
    </source>
</reference>
<name>A0AAE2AAS9_PSEFL</name>
<dbReference type="Pfam" id="PF19994">
    <property type="entry name" value="GASH"/>
    <property type="match status" value="2"/>
</dbReference>
<evidence type="ECO:0000313" key="3">
    <source>
        <dbReference type="Proteomes" id="UP000031587"/>
    </source>
</evidence>
<feature type="domain" description="GTPase-associated system helical" evidence="1">
    <location>
        <begin position="1"/>
        <end position="162"/>
    </location>
</feature>
<proteinExistence type="predicted"/>
<accession>A0AAE2AAS9</accession>
<feature type="domain" description="GTPase-associated system helical" evidence="1">
    <location>
        <begin position="180"/>
        <end position="303"/>
    </location>
</feature>
<evidence type="ECO:0000259" key="1">
    <source>
        <dbReference type="Pfam" id="PF19994"/>
    </source>
</evidence>
<dbReference type="RefSeq" id="WP_039765678.1">
    <property type="nucleotide sequence ID" value="NZ_JTGH01000004.1"/>
</dbReference>
<gene>
    <name evidence="2" type="ORF">QS95_03710</name>
</gene>
<comment type="caution">
    <text evidence="2">The sequence shown here is derived from an EMBL/GenBank/DDBJ whole genome shotgun (WGS) entry which is preliminary data.</text>
</comment>
<sequence length="342" mass="37038">MENFAVHMRICGVSVTDDDVNSRRSAAASLAGSWGKEKTLEKIISKVSNVAEVLGGNGVPPEMLGEEVQAAIQKKSSSYLYEERPFDVGVCAGMAMISILGSSSSSNGWTIADVYAAALWSSLAFQPTLTAARRESLRLEVLNAAFDWISKSAEAARERGSVPDPSLAKITISAEAVVTHNISETMVKTVEALRRNAALDREELDFLWWAQAGRSRLLKRQPSSINEPTRVVTAGIEASKMLRRLPCEVHREIILRTLEHDPELDLAELLTALGDDKEKLGNEVDEGCVADHPSIFPLLHALVTGELSTPGAAVKRRASEWGARALLEAGFLNLILNGPAKL</sequence>
<organism evidence="2 3">
    <name type="scientific">Pseudomonas fluorescens</name>
    <dbReference type="NCBI Taxonomy" id="294"/>
    <lineage>
        <taxon>Bacteria</taxon>
        <taxon>Pseudomonadati</taxon>
        <taxon>Pseudomonadota</taxon>
        <taxon>Gammaproteobacteria</taxon>
        <taxon>Pseudomonadales</taxon>
        <taxon>Pseudomonadaceae</taxon>
        <taxon>Pseudomonas</taxon>
    </lineage>
</organism>
<dbReference type="EMBL" id="JTGH01000004">
    <property type="protein sequence ID" value="KIF62993.1"/>
    <property type="molecule type" value="Genomic_DNA"/>
</dbReference>
<dbReference type="AlphaFoldDB" id="A0AAE2AAS9"/>
<dbReference type="Proteomes" id="UP000031587">
    <property type="component" value="Unassembled WGS sequence"/>
</dbReference>
<dbReference type="InterPro" id="IPR045523">
    <property type="entry name" value="GASH"/>
</dbReference>
<protein>
    <submittedName>
        <fullName evidence="2">Membrane protein</fullName>
    </submittedName>
</protein>
<evidence type="ECO:0000313" key="2">
    <source>
        <dbReference type="EMBL" id="KIF62993.1"/>
    </source>
</evidence>